<dbReference type="InterPro" id="IPR022271">
    <property type="entry name" value="Lipocalin_ApoD"/>
</dbReference>
<feature type="domain" description="Lipocalin/cytosolic fatty-acid binding" evidence="10">
    <location>
        <begin position="1845"/>
        <end position="1957"/>
    </location>
</feature>
<dbReference type="Pfam" id="PF08212">
    <property type="entry name" value="Lipocalin_2"/>
    <property type="match status" value="6"/>
</dbReference>
<dbReference type="InterPro" id="IPR012674">
    <property type="entry name" value="Calycin"/>
</dbReference>
<feature type="chain" id="PRO_5045940731" description="Lipocalin/cytosolic fatty-acid binding domain-containing protein" evidence="9">
    <location>
        <begin position="34"/>
        <end position="2907"/>
    </location>
</feature>
<dbReference type="InterPro" id="IPR022272">
    <property type="entry name" value="Lipocalin_CS"/>
</dbReference>
<feature type="domain" description="Lipocalin/cytosolic fatty-acid binding" evidence="11">
    <location>
        <begin position="940"/>
        <end position="1069"/>
    </location>
</feature>
<dbReference type="Pfam" id="PF00061">
    <property type="entry name" value="Lipocalin"/>
    <property type="match status" value="7"/>
</dbReference>
<dbReference type="Pfam" id="PF03973">
    <property type="entry name" value="Triabin"/>
    <property type="match status" value="1"/>
</dbReference>
<evidence type="ECO:0000256" key="3">
    <source>
        <dbReference type="ARBA" id="ARBA00022448"/>
    </source>
</evidence>
<feature type="domain" description="Lipocalin/cytosolic fatty-acid binding" evidence="10">
    <location>
        <begin position="1126"/>
        <end position="1243"/>
    </location>
</feature>
<protein>
    <recommendedName>
        <fullName evidence="10 11">Lipocalin/cytosolic fatty-acid binding domain-containing protein</fullName>
    </recommendedName>
</protein>
<evidence type="ECO:0000259" key="10">
    <source>
        <dbReference type="Pfam" id="PF00061"/>
    </source>
</evidence>
<feature type="domain" description="Lipocalin/cytosolic fatty-acid binding" evidence="11">
    <location>
        <begin position="1477"/>
        <end position="1603"/>
    </location>
</feature>
<evidence type="ECO:0000259" key="11">
    <source>
        <dbReference type="Pfam" id="PF08212"/>
    </source>
</evidence>
<feature type="domain" description="Lipocalin/cytosolic fatty-acid binding" evidence="10">
    <location>
        <begin position="1663"/>
        <end position="1804"/>
    </location>
</feature>
<dbReference type="Gene3D" id="2.40.128.20">
    <property type="match status" value="16"/>
</dbReference>
<dbReference type="PRINTS" id="PR01273">
    <property type="entry name" value="INVTBRTCOLOR"/>
</dbReference>
<evidence type="ECO:0000256" key="7">
    <source>
        <dbReference type="ARBA" id="ARBA00023157"/>
    </source>
</evidence>
<feature type="domain" description="Lipocalin/cytosolic fatty-acid binding" evidence="11">
    <location>
        <begin position="2727"/>
        <end position="2829"/>
    </location>
</feature>
<feature type="domain" description="Lipocalin/cytosolic fatty-acid binding" evidence="11">
    <location>
        <begin position="404"/>
        <end position="535"/>
    </location>
</feature>
<dbReference type="PROSITE" id="PS00213">
    <property type="entry name" value="LIPOCALIN"/>
    <property type="match status" value="4"/>
</dbReference>
<dbReference type="PIRSF" id="PIRSF500204">
    <property type="entry name" value="RBP_purpurin"/>
    <property type="match status" value="1"/>
</dbReference>
<feature type="domain" description="Lipocalin/cytosolic fatty-acid binding" evidence="10">
    <location>
        <begin position="230"/>
        <end position="360"/>
    </location>
</feature>
<feature type="domain" description="Lipocalin/cytosolic fatty-acid binding" evidence="11">
    <location>
        <begin position="2013"/>
        <end position="2137"/>
    </location>
</feature>
<keyword evidence="5 9" id="KW-0732">Signal</keyword>
<gene>
    <name evidence="12" type="ORF">CHILSU_LOCUS3803</name>
</gene>
<comment type="similarity">
    <text evidence="8">Belongs to the calycin superfamily. Triabin family.</text>
</comment>
<keyword evidence="4" id="KW-0964">Secreted</keyword>
<dbReference type="PIRSF" id="PIRSF036893">
    <property type="entry name" value="Lipocalin_ApoD"/>
    <property type="match status" value="1"/>
</dbReference>
<accession>A0ABN8B4J7</accession>
<dbReference type="InterPro" id="IPR002449">
    <property type="entry name" value="Retinol-bd/Purpurin"/>
</dbReference>
<evidence type="ECO:0000256" key="6">
    <source>
        <dbReference type="ARBA" id="ARBA00023072"/>
    </source>
</evidence>
<dbReference type="EMBL" id="OU963910">
    <property type="protein sequence ID" value="CAH0400609.1"/>
    <property type="molecule type" value="Genomic_DNA"/>
</dbReference>
<feature type="domain" description="Lipocalin/cytosolic fatty-acid binding" evidence="10">
    <location>
        <begin position="1307"/>
        <end position="1431"/>
    </location>
</feature>
<keyword evidence="6" id="KW-0683">Retinol-binding</keyword>
<keyword evidence="13" id="KW-1185">Reference proteome</keyword>
<evidence type="ECO:0000313" key="12">
    <source>
        <dbReference type="EMBL" id="CAH0400609.1"/>
    </source>
</evidence>
<evidence type="ECO:0000256" key="1">
    <source>
        <dbReference type="ARBA" id="ARBA00004613"/>
    </source>
</evidence>
<evidence type="ECO:0000313" key="13">
    <source>
        <dbReference type="Proteomes" id="UP001153292"/>
    </source>
</evidence>
<organism evidence="12 13">
    <name type="scientific">Chilo suppressalis</name>
    <name type="common">Asiatic rice borer moth</name>
    <dbReference type="NCBI Taxonomy" id="168631"/>
    <lineage>
        <taxon>Eukaryota</taxon>
        <taxon>Metazoa</taxon>
        <taxon>Ecdysozoa</taxon>
        <taxon>Arthropoda</taxon>
        <taxon>Hexapoda</taxon>
        <taxon>Insecta</taxon>
        <taxon>Pterygota</taxon>
        <taxon>Neoptera</taxon>
        <taxon>Endopterygota</taxon>
        <taxon>Lepidoptera</taxon>
        <taxon>Glossata</taxon>
        <taxon>Ditrysia</taxon>
        <taxon>Pyraloidea</taxon>
        <taxon>Crambidae</taxon>
        <taxon>Crambinae</taxon>
        <taxon>Chilo</taxon>
    </lineage>
</organism>
<proteinExistence type="inferred from homology"/>
<keyword evidence="3" id="KW-0813">Transport</keyword>
<dbReference type="InterPro" id="IPR000566">
    <property type="entry name" value="Lipocln_cytosolic_FA-bd_dom"/>
</dbReference>
<evidence type="ECO:0000256" key="5">
    <source>
        <dbReference type="ARBA" id="ARBA00022729"/>
    </source>
</evidence>
<evidence type="ECO:0000256" key="4">
    <source>
        <dbReference type="ARBA" id="ARBA00022525"/>
    </source>
</evidence>
<comment type="subcellular location">
    <subcellularLocation>
        <location evidence="1">Secreted</location>
    </subcellularLocation>
</comment>
<feature type="domain" description="Lipocalin/cytosolic fatty-acid binding" evidence="11">
    <location>
        <begin position="764"/>
        <end position="881"/>
    </location>
</feature>
<dbReference type="PANTHER" id="PTHR10612:SF62">
    <property type="entry name" value="LIPOCALIN_CYTOSOLIC FATTY-ACID BINDING DOMAIN-CONTAINING PROTEIN"/>
    <property type="match status" value="1"/>
</dbReference>
<evidence type="ECO:0000256" key="2">
    <source>
        <dbReference type="ARBA" id="ARBA00006889"/>
    </source>
</evidence>
<dbReference type="PANTHER" id="PTHR10612">
    <property type="entry name" value="APOLIPOPROTEIN D"/>
    <property type="match status" value="1"/>
</dbReference>
<reference evidence="12" key="1">
    <citation type="submission" date="2021-12" db="EMBL/GenBank/DDBJ databases">
        <authorList>
            <person name="King R."/>
        </authorList>
    </citation>
    <scope>NUCLEOTIDE SEQUENCE</scope>
</reference>
<name>A0ABN8B4J7_CHISP</name>
<evidence type="ECO:0000256" key="8">
    <source>
        <dbReference type="ARBA" id="ARBA00034121"/>
    </source>
</evidence>
<feature type="domain" description="Lipocalin/cytosolic fatty-acid binding" evidence="10">
    <location>
        <begin position="591"/>
        <end position="718"/>
    </location>
</feature>
<evidence type="ECO:0000256" key="9">
    <source>
        <dbReference type="SAM" id="SignalP"/>
    </source>
</evidence>
<keyword evidence="7" id="KW-1015">Disulfide bond</keyword>
<feature type="domain" description="Lipocalin/cytosolic fatty-acid binding" evidence="10">
    <location>
        <begin position="2380"/>
        <end position="2504"/>
    </location>
</feature>
<sequence length="2907" mass="325731">MYCVPVFSNYDLMMFKMLVLVLSLFGLFQSSVGQIVQIGQCDPNIQLQETFDYQSNIGSWYELRTSETDSGECSNYEFGAGNNVTRSAVNENFEQTENGTLSIDNTNTAKLTITWSSSEPQDFWVLSSSNIGALSFIVGYKCINITPTQRSVSLWVLSQQQTISAIVWSNINSTLLSRLGISVDELREVSRSENACYVLPIIEPGNPVILPGQCNDNITAVQNFDVANFSGLWHEVASYYSENSENRCARAQYTVNSGVVEVVNSQVVNQALEIITGTATVVSTDGSARLSVSLLVNNQTVTQDLVVLATDYSNYAVSYTCVNINNDTKRVFSWILSRRRQLSEQAQAAVNDVIASEITLNNRYFRQSDQSDEGCFFFPVPIPGVPVVYRGSCNASIAVVQDFDPTRYMGTWHDIESYPSVFQTGTCRNANYELTDVVEVFNTQVIDQSLDTMTGFAVLDSDDGSAKLKVTFPVAGTNETVTTDYWVISTDYDSYALVYTCLELPATEEKIVWSWKLSRSKQLLDTAAANITAAMADVPVLDQRYFEQVDQSPEGCFYFPNPQPGIPVVFPGQCDNNVNVVQNFNFSRFAGSWIEIESYPKEEQQGQCIRHEYTYDAGNMLNMQSVQIVDQFQQITTGNLTLANNNNNSARLTITLDSGIQIPFWILATDYDSYALAYSCVDRGDDFRAIYSWKLSRTTELSPAANTSITNAMANVQVLSQEYFERIDQSLNACFYLPELAPGEPIILVGQCDPNIPVKPNFNASAYLGRWRLIESYPSEFQNGTCTDATYILNADGASILVRNTEVVNEILSTMEGQATILDNAKLLVTFPNAPQPLEYWVLDTDYSSYALVYSCANIDNERRRVWSWKMSRTRSLTQEAGAAINATINTINVLNNAYYQQISHSDVDCFYFPEPSLTPPPVRFRGRCDPNIAVVPNFNVTAYLGLWHTIEQYPSWFQQGTCGNAEYSAIQEGVNVFNTQVIDQTLDTITGLAVTASDDGSAKLDVTFPVANTTQNVTTSYWVLATDYDSYSLVYTCVEIDDEYKNVFSWKLSRTKQLSEPARNEINSITSRIQILDNRYYNEMDQSPEGCFFYPEPQPGMPVVFPGRCSNDSNVVQNFNMSQFSGPWFEIQAYPIVEVERQCVNHDYIMNTTTSMNVQYSQVFQQSLIESTGTLNFASNDSSARMTITINVNGIDTYMPFWIISTDYDDYALAYSCTDNEDDTRTVYSWKLSRSQELSQSADTQINEAMSNVDVLRQEYYEDIDQSPAACFYLPDIPLGVPVTFRGSCDPNITVVQNFSAADYLGPWNLIETYHSDFQFGSCQRATYSLNANNTVDVTNTQVVNETLLTMIGEASVIEDGKLLVTFPGAPEPIEYWVLDTDYTSYSLVYSCRNIAADRRQVWSWKLSRGTELSVQATNNINAVIETVNVLANRYYQRIGHEAEDCFYFPEPDPMTPVRFRGTCDPNIQVVSNFNASGYLGLWHNIEHYPSVFQTGTCSNALYSSIAEGVEVFNTQVMNQTLDTMTGLAVVASEDGSGKLDVTFPVVGTNLTTTMSYWILATDYTSYSLVYTCAQLGPDERVVYSWKLSRTKELSEEAHQVINNVTSSIQVLQDRYYLTVDQSPEGCFYFPDPQPGIPVVFPGRCDNDINVVQNFSLSSFEGIWHEIEAYPKEQQQGQCINHEFSSGTANALNLQSTQVSDLNLGVNTGVVSFSSTDGSARMILNMTVDGEVIVIPYWILSTDYSSYALAYSCLDLENDHRAVYSWKLSRNRTLSDAARDIISDAMNPVDVLSDEYFERIDQSDDACFYLPNLAPGDPVIFRGQCNDSITGVPNFNVNAYLGLWRSVQTYQSEFQGGTCIQATYIPSEEGVIVYNTQVINQTLDTINGTAVVGSTDGSGLLLVSFPTTPVPARYYVLATDYISYALVYSCRNLDSERRQVWSWKLSRDRELSATANVAINAVMDTINVLDNRYFEHVPQTQDACFYYPEPNNQSISFRGQCSENVTVVQNFNATRYQGIWYDIESFPQNFQFGTCPIAEYTLNGDVVDVYNTQVVAQQLDEIRATAVLASDDGSAKLDVTFPVAGTNQTVTMPYWVLATDYDNYALVYSCENIEADRYRVTSWKLSREKAISEQSSVAFANAQSNVKELLDKYYIERGHSDDDCLFYPDNNGGPVILDGQCENPNDVVVVTGFDSNRFNGTWYEIERFPSNIQNGECVENEFTSNQNGFAVSKRIIYNERLSTFTGIAALNQGDRGVFSVNLSNGDTTIIGNVFVLDTDYEDYALLYSCRNVDSERKQVYSWKLSRSQSGLSQNANTNIDVIVNERRDLFFKYYERTGQDSDACFYYPVFDGQQSSIILPGSCETLSGVPNFNAAMYLGRWFEISSYPDPNQFGECSRAHYSPGNGVVDVTNTQVVNRTLLSQVGFAAVASTDGSGILFVTFVVGGVSRTATYHILDTDYTSYSLVYSCRDLNDGRREVFSWKLSRTKSLTPDANTAINNVINVTRGLLEDYYEPTSQSDEDCFYVPEFVPDQAMQFRGRCERFTGTFQNFEPQRYLNKRWHEIKRYPSDVNGGNCVSTRYQSTGNTITFEGTRVFGINDGRVTTGTATMNANGRIDRTYADGTTETVWVLATDYDSYSLLLACEDIDDEYMRVWSAKHSSTRSLSAGAETALAPVIANNDLLYDNMFVAVSQTDAACFYYPQQDGQSVVIPGQCDDNIPTQQDFDLTSYLGTWYQIERYPYPEISAESTCIGTRYTSRGDDTAHVLNWETNNGTFNTIEGEATLRNGSAVLTVVLRPDPENPEAVTTTDLHVLTTDYASYSLVYTCENVDQYHRVVVAVKLSRTRNLPDSAQSAINNFMATREELHQPYFIRVEQNDECEDPSSSYLIKSSIIVTLLCLIIQALV</sequence>
<dbReference type="Proteomes" id="UP001153292">
    <property type="component" value="Chromosome 17"/>
</dbReference>
<dbReference type="SUPFAM" id="SSF50814">
    <property type="entry name" value="Lipocalins"/>
    <property type="match status" value="16"/>
</dbReference>
<dbReference type="InterPro" id="IPR005657">
    <property type="entry name" value="Triabi/Procalin"/>
</dbReference>
<feature type="signal peptide" evidence="9">
    <location>
        <begin position="1"/>
        <end position="33"/>
    </location>
</feature>
<comment type="similarity">
    <text evidence="2">Belongs to the calycin superfamily. Lipocalin family.</text>
</comment>
<dbReference type="InterPro" id="IPR003057">
    <property type="entry name" value="Invtbrt_color"/>
</dbReference>